<dbReference type="Gene3D" id="1.10.260.40">
    <property type="entry name" value="lambda repressor-like DNA-binding domains"/>
    <property type="match status" value="1"/>
</dbReference>
<gene>
    <name evidence="2" type="ordered locus">Meso_3488</name>
</gene>
<dbReference type="CDD" id="cd00093">
    <property type="entry name" value="HTH_XRE"/>
    <property type="match status" value="1"/>
</dbReference>
<organism evidence="2">
    <name type="scientific">Chelativorans sp. (strain BNC1)</name>
    <dbReference type="NCBI Taxonomy" id="266779"/>
    <lineage>
        <taxon>Bacteria</taxon>
        <taxon>Pseudomonadati</taxon>
        <taxon>Pseudomonadota</taxon>
        <taxon>Alphaproteobacteria</taxon>
        <taxon>Hyphomicrobiales</taxon>
        <taxon>Phyllobacteriaceae</taxon>
        <taxon>Chelativorans</taxon>
    </lineage>
</organism>
<feature type="domain" description="HTH cro/C1-type" evidence="1">
    <location>
        <begin position="8"/>
        <end position="66"/>
    </location>
</feature>
<dbReference type="STRING" id="266779.Meso_3488"/>
<dbReference type="HOGENOM" id="CLU_144164_3_0_5"/>
<dbReference type="EMBL" id="CP000390">
    <property type="protein sequence ID" value="ABG64859.1"/>
    <property type="molecule type" value="Genomic_DNA"/>
</dbReference>
<dbReference type="eggNOG" id="COG1396">
    <property type="taxonomic scope" value="Bacteria"/>
</dbReference>
<dbReference type="PROSITE" id="PS50943">
    <property type="entry name" value="HTH_CROC1"/>
    <property type="match status" value="1"/>
</dbReference>
<evidence type="ECO:0000313" key="2">
    <source>
        <dbReference type="EMBL" id="ABG64859.1"/>
    </source>
</evidence>
<name>Q11CL6_CHESB</name>
<dbReference type="GO" id="GO:0003677">
    <property type="term" value="F:DNA binding"/>
    <property type="evidence" value="ECO:0007669"/>
    <property type="project" value="InterPro"/>
</dbReference>
<reference evidence="2" key="1">
    <citation type="submission" date="2006-06" db="EMBL/GenBank/DDBJ databases">
        <title>Complete sequence of chromosome of Chelativorans sp. BNC1.</title>
        <authorList>
            <consortium name="US DOE Joint Genome Institute"/>
            <person name="Copeland A."/>
            <person name="Lucas S."/>
            <person name="Lapidus A."/>
            <person name="Barry K."/>
            <person name="Detter J.C."/>
            <person name="Glavina del Rio T."/>
            <person name="Hammon N."/>
            <person name="Israni S."/>
            <person name="Dalin E."/>
            <person name="Tice H."/>
            <person name="Pitluck S."/>
            <person name="Chertkov O."/>
            <person name="Brettin T."/>
            <person name="Bruce D."/>
            <person name="Han C."/>
            <person name="Tapia R."/>
            <person name="Gilna P."/>
            <person name="Schmutz J."/>
            <person name="Larimer F."/>
            <person name="Land M."/>
            <person name="Hauser L."/>
            <person name="Kyrpides N."/>
            <person name="Mikhailova N."/>
            <person name="Richardson P."/>
        </authorList>
    </citation>
    <scope>NUCLEOTIDE SEQUENCE</scope>
    <source>
        <strain evidence="2">BNC1</strain>
    </source>
</reference>
<dbReference type="SMART" id="SM00530">
    <property type="entry name" value="HTH_XRE"/>
    <property type="match status" value="1"/>
</dbReference>
<dbReference type="SUPFAM" id="SSF47413">
    <property type="entry name" value="lambda repressor-like DNA-binding domains"/>
    <property type="match status" value="1"/>
</dbReference>
<dbReference type="Pfam" id="PF13560">
    <property type="entry name" value="HTH_31"/>
    <property type="match status" value="1"/>
</dbReference>
<dbReference type="KEGG" id="mes:Meso_3488"/>
<accession>Q11CL6</accession>
<dbReference type="OrthoDB" id="9809730at2"/>
<evidence type="ECO:0000259" key="1">
    <source>
        <dbReference type="PROSITE" id="PS50943"/>
    </source>
</evidence>
<dbReference type="InterPro" id="IPR010982">
    <property type="entry name" value="Lambda_DNA-bd_dom_sf"/>
</dbReference>
<proteinExistence type="predicted"/>
<dbReference type="AlphaFoldDB" id="Q11CL6"/>
<dbReference type="InterPro" id="IPR001387">
    <property type="entry name" value="Cro/C1-type_HTH"/>
</dbReference>
<sequence length="126" mass="14126">MTPFAARIRALRRARGVSQREMAAALGVSPAYLSALEHGRRSPPNWAMVQKVIGYFNVIWDEADELQRLAELSHPRVVVDTAGLPEKATAIANLLAQNIADLNEQELEQLHRTLHDVLGRKHKRSE</sequence>
<protein>
    <submittedName>
        <fullName evidence="2">Transcriptional regulator, XRE family</fullName>
    </submittedName>
</protein>